<sequence>MDTEQDTLLAAIGNPNVDIAIRLKDDSLFVKYDLQFDRATPVDQKFLNAIEEDFKKLDPEIRHSPGGCSQNTLRIFQWLMNSKFNSTIIGSIGEDDNGTLLKNELEKQGVLTSYTTISNYKTAFVFIFIFKDYITPVYGTSCLAAWQYRVTDLLADSIAMESLKKSKIVLLEGFFIIHSDDVGREALDICTKNNTLTSFNICGVYVVRAYPNIVIHYVKSCRIVIGSRAEFSAVCELFDVPTDDFEKSLVDVFKIMMEEYSPLNSSIKSMEEYKKILIVTGGAKPVYCVYGNNKVIKFEVPRVEQSLIKDVTGAGDSFLAGFLYGIIHNFPLLKCLELACKVAAEILQQHGCLVPPKNSSAVLGSLA</sequence>
<dbReference type="Gene3D" id="3.30.1110.10">
    <property type="match status" value="1"/>
</dbReference>
<dbReference type="InterPro" id="IPR002173">
    <property type="entry name" value="Carboh/pur_kinase_PfkB_CS"/>
</dbReference>
<evidence type="ECO:0000256" key="5">
    <source>
        <dbReference type="ARBA" id="ARBA00022726"/>
    </source>
</evidence>
<evidence type="ECO:0000256" key="10">
    <source>
        <dbReference type="RuleBase" id="RU368116"/>
    </source>
</evidence>
<comment type="caution">
    <text evidence="12">The sequence shown here is derived from an EMBL/GenBank/DDBJ whole genome shotgun (WGS) entry which is preliminary data.</text>
</comment>
<dbReference type="GO" id="GO:0004001">
    <property type="term" value="F:adenosine kinase activity"/>
    <property type="evidence" value="ECO:0007669"/>
    <property type="project" value="UniProtKB-UniRule"/>
</dbReference>
<comment type="similarity">
    <text evidence="2 10">Belongs to the carbohydrate kinase PfkB family.</text>
</comment>
<evidence type="ECO:0000256" key="2">
    <source>
        <dbReference type="ARBA" id="ARBA00010688"/>
    </source>
</evidence>
<dbReference type="GO" id="GO:0005634">
    <property type="term" value="C:nucleus"/>
    <property type="evidence" value="ECO:0007669"/>
    <property type="project" value="UniProtKB-SubCell"/>
</dbReference>
<dbReference type="PANTHER" id="PTHR45769:SF3">
    <property type="entry name" value="ADENOSINE KINASE"/>
    <property type="match status" value="1"/>
</dbReference>
<dbReference type="GO" id="GO:0006166">
    <property type="term" value="P:purine ribonucleoside salvage"/>
    <property type="evidence" value="ECO:0007669"/>
    <property type="project" value="UniProtKB-KW"/>
</dbReference>
<dbReference type="SUPFAM" id="SSF53613">
    <property type="entry name" value="Ribokinase-like"/>
    <property type="match status" value="1"/>
</dbReference>
<dbReference type="AlphaFoldDB" id="A0AAN9Y3K7"/>
<dbReference type="GO" id="GO:0006144">
    <property type="term" value="P:purine nucleobase metabolic process"/>
    <property type="evidence" value="ECO:0007669"/>
    <property type="project" value="TreeGrafter"/>
</dbReference>
<evidence type="ECO:0000256" key="6">
    <source>
        <dbReference type="ARBA" id="ARBA00022741"/>
    </source>
</evidence>
<evidence type="ECO:0000313" key="12">
    <source>
        <dbReference type="EMBL" id="KAK7583995.1"/>
    </source>
</evidence>
<dbReference type="GO" id="GO:0044209">
    <property type="term" value="P:AMP salvage"/>
    <property type="evidence" value="ECO:0007669"/>
    <property type="project" value="UniProtKB-UniRule"/>
</dbReference>
<keyword evidence="5 10" id="KW-0660">Purine salvage</keyword>
<keyword evidence="8 10" id="KW-0067">ATP-binding</keyword>
<name>A0AAN9Y3K7_9HEMI</name>
<comment type="catalytic activity">
    <reaction evidence="10">
        <text>adenosine + ATP = AMP + ADP + H(+)</text>
        <dbReference type="Rhea" id="RHEA:20824"/>
        <dbReference type="ChEBI" id="CHEBI:15378"/>
        <dbReference type="ChEBI" id="CHEBI:16335"/>
        <dbReference type="ChEBI" id="CHEBI:30616"/>
        <dbReference type="ChEBI" id="CHEBI:456215"/>
        <dbReference type="ChEBI" id="CHEBI:456216"/>
        <dbReference type="EC" id="2.7.1.20"/>
    </reaction>
</comment>
<keyword evidence="7 10" id="KW-0418">Kinase</keyword>
<accession>A0AAN9Y3K7</accession>
<evidence type="ECO:0000256" key="9">
    <source>
        <dbReference type="PIRSR" id="PIRSR601805-1"/>
    </source>
</evidence>
<dbReference type="EC" id="2.7.1.20" evidence="3 10"/>
<keyword evidence="6 10" id="KW-0547">Nucleotide-binding</keyword>
<dbReference type="InterPro" id="IPR011611">
    <property type="entry name" value="PfkB_dom"/>
</dbReference>
<comment type="pathway">
    <text evidence="1 10">Purine metabolism; AMP biosynthesis via salvage pathway; AMP from adenosine: step 1/1.</text>
</comment>
<dbReference type="Gene3D" id="3.40.1190.20">
    <property type="match status" value="1"/>
</dbReference>
<gene>
    <name evidence="12" type="ORF">V9T40_004958</name>
</gene>
<dbReference type="PANTHER" id="PTHR45769">
    <property type="entry name" value="ADENOSINE KINASE"/>
    <property type="match status" value="1"/>
</dbReference>
<dbReference type="Pfam" id="PF00294">
    <property type="entry name" value="PfkB"/>
    <property type="match status" value="1"/>
</dbReference>
<dbReference type="EMBL" id="JBBCAQ010000032">
    <property type="protein sequence ID" value="KAK7583995.1"/>
    <property type="molecule type" value="Genomic_DNA"/>
</dbReference>
<comment type="subcellular location">
    <subcellularLocation>
        <location evidence="10">Nucleus</location>
    </subcellularLocation>
</comment>
<evidence type="ECO:0000256" key="3">
    <source>
        <dbReference type="ARBA" id="ARBA00012119"/>
    </source>
</evidence>
<evidence type="ECO:0000313" key="13">
    <source>
        <dbReference type="Proteomes" id="UP001367676"/>
    </source>
</evidence>
<keyword evidence="10" id="KW-0539">Nucleus</keyword>
<dbReference type="GO" id="GO:0005829">
    <property type="term" value="C:cytosol"/>
    <property type="evidence" value="ECO:0007669"/>
    <property type="project" value="TreeGrafter"/>
</dbReference>
<evidence type="ECO:0000256" key="1">
    <source>
        <dbReference type="ARBA" id="ARBA00004801"/>
    </source>
</evidence>
<dbReference type="InterPro" id="IPR001805">
    <property type="entry name" value="Adenokinase"/>
</dbReference>
<dbReference type="GO" id="GO:0005524">
    <property type="term" value="F:ATP binding"/>
    <property type="evidence" value="ECO:0007669"/>
    <property type="project" value="UniProtKB-UniRule"/>
</dbReference>
<evidence type="ECO:0000256" key="7">
    <source>
        <dbReference type="ARBA" id="ARBA00022777"/>
    </source>
</evidence>
<organism evidence="12 13">
    <name type="scientific">Parthenolecanium corni</name>
    <dbReference type="NCBI Taxonomy" id="536013"/>
    <lineage>
        <taxon>Eukaryota</taxon>
        <taxon>Metazoa</taxon>
        <taxon>Ecdysozoa</taxon>
        <taxon>Arthropoda</taxon>
        <taxon>Hexapoda</taxon>
        <taxon>Insecta</taxon>
        <taxon>Pterygota</taxon>
        <taxon>Neoptera</taxon>
        <taxon>Paraneoptera</taxon>
        <taxon>Hemiptera</taxon>
        <taxon>Sternorrhyncha</taxon>
        <taxon>Coccoidea</taxon>
        <taxon>Coccidae</taxon>
        <taxon>Parthenolecanium</taxon>
    </lineage>
</organism>
<evidence type="ECO:0000259" key="11">
    <source>
        <dbReference type="Pfam" id="PF00294"/>
    </source>
</evidence>
<feature type="domain" description="Carbohydrate kinase PfkB" evidence="11">
    <location>
        <begin position="53"/>
        <end position="354"/>
    </location>
</feature>
<dbReference type="Proteomes" id="UP001367676">
    <property type="component" value="Unassembled WGS sequence"/>
</dbReference>
<reference evidence="12 13" key="1">
    <citation type="submission" date="2024-03" db="EMBL/GenBank/DDBJ databases">
        <title>Adaptation during the transition from Ophiocordyceps entomopathogen to insect associate is accompanied by gene loss and intensified selection.</title>
        <authorList>
            <person name="Ward C.M."/>
            <person name="Onetto C.A."/>
            <person name="Borneman A.R."/>
        </authorList>
    </citation>
    <scope>NUCLEOTIDE SEQUENCE [LARGE SCALE GENOMIC DNA]</scope>
    <source>
        <strain evidence="12">AWRI1</strain>
        <tissue evidence="12">Single Adult Female</tissue>
    </source>
</reference>
<feature type="active site" description="Proton acceptor" evidence="9">
    <location>
        <position position="316"/>
    </location>
</feature>
<keyword evidence="13" id="KW-1185">Reference proteome</keyword>
<keyword evidence="10" id="KW-0460">Magnesium</keyword>
<comment type="cofactor">
    <cofactor evidence="10">
        <name>Mg(2+)</name>
        <dbReference type="ChEBI" id="CHEBI:18420"/>
    </cofactor>
    <text evidence="10">Binds 3 Mg(2+) ions per subunit.</text>
</comment>
<dbReference type="CDD" id="cd01168">
    <property type="entry name" value="adenosine_kinase"/>
    <property type="match status" value="1"/>
</dbReference>
<dbReference type="InterPro" id="IPR029056">
    <property type="entry name" value="Ribokinase-like"/>
</dbReference>
<dbReference type="PROSITE" id="PS00584">
    <property type="entry name" value="PFKB_KINASES_2"/>
    <property type="match status" value="1"/>
</dbReference>
<comment type="function">
    <text evidence="10">ATP dependent phosphorylation of adenosine and other related nucleoside analogs to monophosphate derivatives.</text>
</comment>
<evidence type="ECO:0000256" key="4">
    <source>
        <dbReference type="ARBA" id="ARBA00022679"/>
    </source>
</evidence>
<evidence type="ECO:0000256" key="8">
    <source>
        <dbReference type="ARBA" id="ARBA00022840"/>
    </source>
</evidence>
<comment type="subunit">
    <text evidence="10">Monomer.</text>
</comment>
<protein>
    <recommendedName>
        <fullName evidence="3 10">Adenosine kinase</fullName>
        <shortName evidence="10">AK</shortName>
        <ecNumber evidence="3 10">2.7.1.20</ecNumber>
    </recommendedName>
    <alternativeName>
        <fullName evidence="10">Adenosine 5'-phosphotransferase</fullName>
    </alternativeName>
</protein>
<keyword evidence="4 10" id="KW-0808">Transferase</keyword>
<proteinExistence type="inferred from homology"/>